<feature type="region of interest" description="Disordered" evidence="14">
    <location>
        <begin position="677"/>
        <end position="785"/>
    </location>
</feature>
<evidence type="ECO:0000256" key="14">
    <source>
        <dbReference type="SAM" id="MobiDB-lite"/>
    </source>
</evidence>
<dbReference type="InterPro" id="IPR043502">
    <property type="entry name" value="DNA/RNA_pol_sf"/>
</dbReference>
<evidence type="ECO:0000256" key="5">
    <source>
        <dbReference type="ARBA" id="ARBA00022723"/>
    </source>
</evidence>
<keyword evidence="8 13" id="KW-0239">DNA-directed DNA polymerase</keyword>
<dbReference type="InterPro" id="IPR030559">
    <property type="entry name" value="PolZ_Rev3"/>
</dbReference>
<dbReference type="InterPro" id="IPR025687">
    <property type="entry name" value="Znf-C4pol"/>
</dbReference>
<evidence type="ECO:0000259" key="17">
    <source>
        <dbReference type="Pfam" id="PF14260"/>
    </source>
</evidence>
<protein>
    <recommendedName>
        <fullName evidence="13">DNA polymerase</fullName>
        <ecNumber evidence="13">2.7.7.7</ecNumber>
    </recommendedName>
</protein>
<keyword evidence="4 13" id="KW-0548">Nucleotidyltransferase</keyword>
<sequence length="1785" mass="199581">MALALNHPKGASAEILLYGATVVSWKSATQIDPQPTERLFVSAASARDGSKPVRGGIPVVFPCFGPPTHQEHLSLSQHGFARSSIWSWDGAIHDADDKLSVTLTLEPTDAIRAVYTRPFHLAYIVTLGQFELSTELRVKNMSGSNIYPPDNLEFQALFHNYILAPSSEVLITPLKNITYFDKTESTPEGKAAPKVETRAGVDVRKFTDSVYEDAPQSYDVTWPGGGVEIKTSNLKDVVVWNPQAEAGGKMGDMEKGGWKRFVCCEPGHCPSSSVKPNKACKLHNILLRSHVIPFLASCHHHPLCMLEVQINHIDHYLAPPGALDNADGFPAVPVVRIFGPSSLGQKCCLHIHQVYPYFYVEYNGSLTHRRKVNRYITKLTKSLNLALALSFKKDLTTARQQSFIRAIILVKGVPFYGFHSSYAPFLKIYLLNPALLTRAVTILRSGVVLSTHFRTFESHLSFPLQFLTDFGLHGCGWLNLGDAYKRGQDEEETNALKISSYYCQTKMPLEVDAAGFHILNRHQLVARNMHHKLDIPAPPLPPEPLVLGVRELWDDERRRRRARGLNPTPEMPVDPSDASRTPRGPWLSEARWWDAIRKRIEDERTLEPDPPPQLEWEDWAVTAFESVGSLWTGDHSNLGLQVSGVDADDVELLDSDVSFTPDQISQLEADEDALQKELERDESPEVDADQEADSEDDEELQSEKSQSPTTTASDPFDVNDDATTLSEGELVLSSPPDVDAFIDFDEPTTPTRSRFPDIQLMGTSPEPGSGDSQSAPDSSVEDPPAKKRRLAFNLAGRSIAYLVSRNAMTVKTKLKPIGTNCYEFSDPPPTRQALREILDVSDIASKVYRAAFYSDDDDVQRPRFYGGLRYDVPGNPESLLYLEEWVDDLSRAFDDDKSILPLSSGWEYAESPPSSRQTRRWLAVEGRIHAQRRLKRQSQIEGPTLKNIYGLKSLPVVAPGAASARGAGTMSVLSLEIFVPCSNNGKPQQDGIAAAFIAFRDGDVDEITSKIVFVRDATGSSDVPSCAIQSVATEIELINAVVDTVLDLDPDILVGWEVQNASWGYLTERSRCLDLDIVPLLSRTNSSPNSRDDRWSAQQNSSFKVVGRHVLNLWRVMRSEVTLSIYTFENVAFHTLGRRLPHFSSQTLKLWHDDPSPEHAVRVFSYFSQRSELNLAILEATEVVTKTAEFARVFGVEWFSVLSRGSQFKVESFMFRIAKPENFILLSPSREDVGRQNAAEAMPLILEPQSTFYNNPVLVLDFQSLYPSIMIAENYCYSTFVGRVKKFQNRQKFGVDPDLDLAPGYIESLAEHISVSPTGMMFVKPEVRKGLLGRMLTELLDTRVMVKYAMKSAAADKALKRVLDARQLGLKYIANVTYGYTSATFSGRMPAVEIADSIVQSGRETLEKAISVINNEPRWGAHVVYGDTDSVFVHLPGKTKDQAFRIGNEISETITSMNPSPVKLKFEKVYLPCVLLAKKRYVGYRFDQPDDVEPIFDAKGIETVRRDGVAAQRKMTEAVLHMLFRTQDLSNIKDYCTRSWQRILEGKVTIEDYIFAKEVRLGGYSDKAPPPPGAVVAARLALEEDAEAQYKERVRYVICNGSGRLVDRAYAPAEVVENRSLRLDASYYISRVLIPPLDRILSLAGADVRKWFDEMPQNFVYTESALSPTKSKPKPANDNPAYLIDENFYRSQCLACEMPSETDICDDCLEQPEVAMARVLAKMRKGETRLLDITRICASCCQTPAGEPIECDSLDCSWFYARRKAEARLDFLQDVQNIVFDGIAE</sequence>
<dbReference type="InterPro" id="IPR012337">
    <property type="entry name" value="RNaseH-like_sf"/>
</dbReference>
<dbReference type="PROSITE" id="PS00116">
    <property type="entry name" value="DNA_POLYMERASE_B"/>
    <property type="match status" value="1"/>
</dbReference>
<gene>
    <name evidence="20" type="ORF">MCHLO_01835</name>
</gene>
<evidence type="ECO:0000256" key="4">
    <source>
        <dbReference type="ARBA" id="ARBA00022695"/>
    </source>
</evidence>
<evidence type="ECO:0000256" key="9">
    <source>
        <dbReference type="ARBA" id="ARBA00023004"/>
    </source>
</evidence>
<evidence type="ECO:0000256" key="10">
    <source>
        <dbReference type="ARBA" id="ARBA00023014"/>
    </source>
</evidence>
<dbReference type="InterPro" id="IPR023211">
    <property type="entry name" value="DNA_pol_palm_dom_sf"/>
</dbReference>
<dbReference type="InterPro" id="IPR042087">
    <property type="entry name" value="DNA_pol_B_thumb"/>
</dbReference>
<evidence type="ECO:0000256" key="7">
    <source>
        <dbReference type="ARBA" id="ARBA00022833"/>
    </source>
</evidence>
<dbReference type="PRINTS" id="PR00106">
    <property type="entry name" value="DNAPOLB"/>
</dbReference>
<dbReference type="Pfam" id="PF01263">
    <property type="entry name" value="Aldose_epim"/>
    <property type="match status" value="1"/>
</dbReference>
<dbReference type="PANTHER" id="PTHR45812">
    <property type="entry name" value="DNA POLYMERASE ZETA CATALYTIC SUBUNIT"/>
    <property type="match status" value="1"/>
</dbReference>
<dbReference type="SUPFAM" id="SSF53098">
    <property type="entry name" value="Ribonuclease H-like"/>
    <property type="match status" value="1"/>
</dbReference>
<dbReference type="EMBL" id="DF839580">
    <property type="protein sequence ID" value="GAT44195.1"/>
    <property type="molecule type" value="Genomic_DNA"/>
</dbReference>
<dbReference type="Proteomes" id="UP000815677">
    <property type="component" value="Unassembled WGS sequence"/>
</dbReference>
<evidence type="ECO:0000256" key="3">
    <source>
        <dbReference type="ARBA" id="ARBA00022679"/>
    </source>
</evidence>
<keyword evidence="21" id="KW-1185">Reference proteome</keyword>
<dbReference type="InterPro" id="IPR036397">
    <property type="entry name" value="RNaseH_sf"/>
</dbReference>
<evidence type="ECO:0000256" key="12">
    <source>
        <dbReference type="ARBA" id="ARBA00049244"/>
    </source>
</evidence>
<dbReference type="InterPro" id="IPR006172">
    <property type="entry name" value="DNA-dir_DNA_pol_B"/>
</dbReference>
<dbReference type="InterPro" id="IPR017964">
    <property type="entry name" value="DNA-dir_DNA_pol_B_CS"/>
</dbReference>
<dbReference type="InterPro" id="IPR008183">
    <property type="entry name" value="Aldose_1/G6P_1-epimerase"/>
</dbReference>
<evidence type="ECO:0000256" key="2">
    <source>
        <dbReference type="ARBA" id="ARBA00005755"/>
    </source>
</evidence>
<keyword evidence="13" id="KW-0004">4Fe-4S</keyword>
<evidence type="ECO:0000256" key="11">
    <source>
        <dbReference type="ARBA" id="ARBA00023204"/>
    </source>
</evidence>
<dbReference type="Pfam" id="PF14260">
    <property type="entry name" value="zf-C4pol"/>
    <property type="match status" value="1"/>
</dbReference>
<dbReference type="InterPro" id="IPR006134">
    <property type="entry name" value="DNA-dir_DNA_pol_B_multi_dom"/>
</dbReference>
<feature type="region of interest" description="Disordered" evidence="14">
    <location>
        <begin position="560"/>
        <end position="583"/>
    </location>
</feature>
<dbReference type="Gene3D" id="1.10.287.690">
    <property type="entry name" value="Helix hairpin bin"/>
    <property type="match status" value="1"/>
</dbReference>
<dbReference type="PANTHER" id="PTHR45812:SF1">
    <property type="entry name" value="DNA POLYMERASE ZETA CATALYTIC SUBUNIT"/>
    <property type="match status" value="1"/>
</dbReference>
<evidence type="ECO:0000313" key="21">
    <source>
        <dbReference type="Proteomes" id="UP000815677"/>
    </source>
</evidence>
<feature type="domain" description="C4-type zinc-finger of DNA polymerase delta" evidence="17">
    <location>
        <begin position="1693"/>
        <end position="1762"/>
    </location>
</feature>
<feature type="compositionally biased region" description="Acidic residues" evidence="14">
    <location>
        <begin position="684"/>
        <end position="700"/>
    </location>
</feature>
<evidence type="ECO:0000259" key="18">
    <source>
        <dbReference type="Pfam" id="PF24055"/>
    </source>
</evidence>
<keyword evidence="9 13" id="KW-0408">Iron</keyword>
<evidence type="ECO:0000313" key="20">
    <source>
        <dbReference type="EMBL" id="GAT44195.1"/>
    </source>
</evidence>
<keyword evidence="13" id="KW-0863">Zinc-finger</keyword>
<dbReference type="InterPro" id="IPR014718">
    <property type="entry name" value="GH-type_carb-bd"/>
</dbReference>
<dbReference type="InterPro" id="IPR006133">
    <property type="entry name" value="DNA-dir_DNA_pol_B_exonuc"/>
</dbReference>
<feature type="domain" description="DNA-directed DNA polymerase family B multifunctional" evidence="15">
    <location>
        <begin position="1197"/>
        <end position="1642"/>
    </location>
</feature>
<keyword evidence="11" id="KW-0234">DNA repair</keyword>
<keyword evidence="13" id="KW-0235">DNA replication</keyword>
<dbReference type="InterPro" id="IPR056435">
    <property type="entry name" value="DPOD/Z_N"/>
</dbReference>
<dbReference type="SUPFAM" id="SSF56672">
    <property type="entry name" value="DNA/RNA polymerases"/>
    <property type="match status" value="1"/>
</dbReference>
<dbReference type="InterPro" id="IPR011013">
    <property type="entry name" value="Gal_mutarotase_sf_dom"/>
</dbReference>
<dbReference type="Gene3D" id="3.30.342.10">
    <property type="entry name" value="DNA Polymerase, chain B, domain 1"/>
    <property type="match status" value="1"/>
</dbReference>
<dbReference type="Pfam" id="PF24055">
    <property type="entry name" value="POL3_N"/>
    <property type="match status" value="1"/>
</dbReference>
<feature type="domain" description="DNA-directed DNA polymerase family B exonuclease" evidence="16">
    <location>
        <begin position="1015"/>
        <end position="1131"/>
    </location>
</feature>
<comment type="catalytic activity">
    <reaction evidence="12 13">
        <text>DNA(n) + a 2'-deoxyribonucleoside 5'-triphosphate = DNA(n+1) + diphosphate</text>
        <dbReference type="Rhea" id="RHEA:22508"/>
        <dbReference type="Rhea" id="RHEA-COMP:17339"/>
        <dbReference type="Rhea" id="RHEA-COMP:17340"/>
        <dbReference type="ChEBI" id="CHEBI:33019"/>
        <dbReference type="ChEBI" id="CHEBI:61560"/>
        <dbReference type="ChEBI" id="CHEBI:173112"/>
        <dbReference type="EC" id="2.7.7.7"/>
    </reaction>
</comment>
<accession>A0ABQ0KZ41</accession>
<keyword evidence="7 13" id="KW-0862">Zinc</keyword>
<dbReference type="Gene3D" id="2.70.98.10">
    <property type="match status" value="1"/>
</dbReference>
<feature type="compositionally biased region" description="Polar residues" evidence="14">
    <location>
        <begin position="704"/>
        <end position="713"/>
    </location>
</feature>
<dbReference type="SMART" id="SM00486">
    <property type="entry name" value="POLBc"/>
    <property type="match status" value="1"/>
</dbReference>
<dbReference type="InterPro" id="IPR056447">
    <property type="entry name" value="REV3_N"/>
</dbReference>
<keyword evidence="13" id="KW-0238">DNA-binding</keyword>
<keyword evidence="3 13" id="KW-0808">Transferase</keyword>
<dbReference type="SUPFAM" id="SSF74650">
    <property type="entry name" value="Galactose mutarotase-like"/>
    <property type="match status" value="1"/>
</dbReference>
<comment type="similarity">
    <text evidence="2 13">Belongs to the DNA polymerase type-B family.</text>
</comment>
<evidence type="ECO:0000259" key="19">
    <source>
        <dbReference type="Pfam" id="PF24065"/>
    </source>
</evidence>
<dbReference type="CDD" id="cd05534">
    <property type="entry name" value="POLBc_zeta"/>
    <property type="match status" value="1"/>
</dbReference>
<dbReference type="Pfam" id="PF24065">
    <property type="entry name" value="REV3_N"/>
    <property type="match status" value="1"/>
</dbReference>
<evidence type="ECO:0000256" key="6">
    <source>
        <dbReference type="ARBA" id="ARBA00022763"/>
    </source>
</evidence>
<keyword evidence="5 13" id="KW-0479">Metal-binding</keyword>
<keyword evidence="6" id="KW-0227">DNA damage</keyword>
<evidence type="ECO:0000259" key="16">
    <source>
        <dbReference type="Pfam" id="PF03104"/>
    </source>
</evidence>
<evidence type="ECO:0000256" key="13">
    <source>
        <dbReference type="RuleBase" id="RU000442"/>
    </source>
</evidence>
<organism evidence="20 21">
    <name type="scientific">Mycena chlorophos</name>
    <name type="common">Agaric fungus</name>
    <name type="synonym">Agaricus chlorophos</name>
    <dbReference type="NCBI Taxonomy" id="658473"/>
    <lineage>
        <taxon>Eukaryota</taxon>
        <taxon>Fungi</taxon>
        <taxon>Dikarya</taxon>
        <taxon>Basidiomycota</taxon>
        <taxon>Agaricomycotina</taxon>
        <taxon>Agaricomycetes</taxon>
        <taxon>Agaricomycetidae</taxon>
        <taxon>Agaricales</taxon>
        <taxon>Marasmiineae</taxon>
        <taxon>Mycenaceae</taxon>
        <taxon>Mycena</taxon>
    </lineage>
</organism>
<comment type="subcellular location">
    <subcellularLocation>
        <location evidence="13">Nucleus</location>
    </subcellularLocation>
</comment>
<evidence type="ECO:0000256" key="8">
    <source>
        <dbReference type="ARBA" id="ARBA00022932"/>
    </source>
</evidence>
<dbReference type="Pfam" id="PF03104">
    <property type="entry name" value="DNA_pol_B_exo1"/>
    <property type="match status" value="1"/>
</dbReference>
<dbReference type="CDD" id="cd05778">
    <property type="entry name" value="DNA_polB_zeta_exo"/>
    <property type="match status" value="1"/>
</dbReference>
<feature type="domain" description="DNA polymerase zeta catalytic subunit N-terminal" evidence="19">
    <location>
        <begin position="306"/>
        <end position="352"/>
    </location>
</feature>
<dbReference type="Gene3D" id="3.90.1600.10">
    <property type="entry name" value="Palm domain of DNA polymerase"/>
    <property type="match status" value="1"/>
</dbReference>
<name>A0ABQ0KZ41_MYCCL</name>
<comment type="cofactor">
    <cofactor evidence="1 13">
        <name>[4Fe-4S] cluster</name>
        <dbReference type="ChEBI" id="CHEBI:49883"/>
    </cofactor>
</comment>
<reference evidence="20" key="1">
    <citation type="submission" date="2014-09" db="EMBL/GenBank/DDBJ databases">
        <title>Genome sequence of the luminous mushroom Mycena chlorophos for searching fungal bioluminescence genes.</title>
        <authorList>
            <person name="Tanaka Y."/>
            <person name="Kasuga D."/>
            <person name="Oba Y."/>
            <person name="Hase S."/>
            <person name="Sato K."/>
            <person name="Oba Y."/>
            <person name="Sakakibara Y."/>
        </authorList>
    </citation>
    <scope>NUCLEOTIDE SEQUENCE</scope>
</reference>
<keyword evidence="13" id="KW-0539">Nucleus</keyword>
<dbReference type="Gene3D" id="1.10.132.60">
    <property type="entry name" value="DNA polymerase family B, C-terminal domain"/>
    <property type="match status" value="1"/>
</dbReference>
<keyword evidence="10 13" id="KW-0411">Iron-sulfur</keyword>
<proteinExistence type="inferred from homology"/>
<dbReference type="Pfam" id="PF00136">
    <property type="entry name" value="DNA_pol_B"/>
    <property type="match status" value="1"/>
</dbReference>
<evidence type="ECO:0000259" key="15">
    <source>
        <dbReference type="Pfam" id="PF00136"/>
    </source>
</evidence>
<dbReference type="EC" id="2.7.7.7" evidence="13"/>
<dbReference type="Gene3D" id="3.30.420.10">
    <property type="entry name" value="Ribonuclease H-like superfamily/Ribonuclease H"/>
    <property type="match status" value="1"/>
</dbReference>
<feature type="domain" description="DNA polymerase delta/zeta catalytic subunit N-terminal" evidence="18">
    <location>
        <begin position="353"/>
        <end position="436"/>
    </location>
</feature>
<evidence type="ECO:0000256" key="1">
    <source>
        <dbReference type="ARBA" id="ARBA00001966"/>
    </source>
</evidence>